<proteinExistence type="inferred from homology"/>
<dbReference type="RefSeq" id="WP_149545170.1">
    <property type="nucleotide sequence ID" value="NZ_VTPS01000008.1"/>
</dbReference>
<dbReference type="GO" id="GO:0005829">
    <property type="term" value="C:cytosol"/>
    <property type="evidence" value="ECO:0007669"/>
    <property type="project" value="TreeGrafter"/>
</dbReference>
<dbReference type="Gene3D" id="3.30.70.930">
    <property type="match status" value="1"/>
</dbReference>
<sequence>MAIAEVVIVPLGTGSTSLSSYVAACEDVLRKEKDIRYQLTPMGTVIEGDVHKIVDVVMRMHEVPFEKGALRVSTTLRIDDRRDKEATMEQKVISVLRKQEV</sequence>
<dbReference type="InterPro" id="IPR002767">
    <property type="entry name" value="Thiamine_BP"/>
</dbReference>
<accession>A0A5D8QF50</accession>
<evidence type="ECO:0000256" key="1">
    <source>
        <dbReference type="ARBA" id="ARBA00010272"/>
    </source>
</evidence>
<name>A0A5D8QF50_9THEO</name>
<feature type="domain" description="Thiamine-binding protein" evidence="2">
    <location>
        <begin position="4"/>
        <end position="95"/>
    </location>
</feature>
<dbReference type="SUPFAM" id="SSF89957">
    <property type="entry name" value="MTH1187/YkoF-like"/>
    <property type="match status" value="1"/>
</dbReference>
<reference evidence="3 4" key="1">
    <citation type="submission" date="2019-08" db="EMBL/GenBank/DDBJ databases">
        <title>Calorimonas adulescens gen. nov., sp. nov., an anaerobic thermophilic bacterium from Sakhalin hot spring.</title>
        <authorList>
            <person name="Khomyakova M.A."/>
            <person name="Merkel A.Y."/>
            <person name="Novikov A."/>
            <person name="Bonch-Osmolovskaya E.A."/>
            <person name="Slobodkin A.I."/>
        </authorList>
    </citation>
    <scope>NUCLEOTIDE SEQUENCE [LARGE SCALE GENOMIC DNA]</scope>
    <source>
        <strain evidence="3 4">A05MB</strain>
    </source>
</reference>
<dbReference type="AlphaFoldDB" id="A0A5D8QF50"/>
<protein>
    <submittedName>
        <fullName evidence="3">MTH1187 family thiamine-binding protein</fullName>
    </submittedName>
</protein>
<dbReference type="NCBIfam" id="TIGR00106">
    <property type="entry name" value="MTH1187 family thiamine-binding protein"/>
    <property type="match status" value="1"/>
</dbReference>
<dbReference type="PANTHER" id="PTHR33777">
    <property type="entry name" value="UPF0045 PROTEIN ECM15"/>
    <property type="match status" value="1"/>
</dbReference>
<comment type="similarity">
    <text evidence="1">Belongs to the UPF0045 family.</text>
</comment>
<keyword evidence="4" id="KW-1185">Reference proteome</keyword>
<comment type="caution">
    <text evidence="3">The sequence shown here is derived from an EMBL/GenBank/DDBJ whole genome shotgun (WGS) entry which is preliminary data.</text>
</comment>
<dbReference type="Pfam" id="PF01910">
    <property type="entry name" value="Thiamine_BP"/>
    <property type="match status" value="1"/>
</dbReference>
<evidence type="ECO:0000313" key="4">
    <source>
        <dbReference type="Proteomes" id="UP000322976"/>
    </source>
</evidence>
<dbReference type="Proteomes" id="UP000322976">
    <property type="component" value="Unassembled WGS sequence"/>
</dbReference>
<dbReference type="InterPro" id="IPR029756">
    <property type="entry name" value="MTH1187/YkoF-like"/>
</dbReference>
<evidence type="ECO:0000259" key="2">
    <source>
        <dbReference type="Pfam" id="PF01910"/>
    </source>
</evidence>
<organism evidence="3 4">
    <name type="scientific">Calorimonas adulescens</name>
    <dbReference type="NCBI Taxonomy" id="2606906"/>
    <lineage>
        <taxon>Bacteria</taxon>
        <taxon>Bacillati</taxon>
        <taxon>Bacillota</taxon>
        <taxon>Clostridia</taxon>
        <taxon>Thermoanaerobacterales</taxon>
        <taxon>Thermoanaerobacteraceae</taxon>
        <taxon>Calorimonas</taxon>
    </lineage>
</organism>
<evidence type="ECO:0000313" key="3">
    <source>
        <dbReference type="EMBL" id="TZE82153.1"/>
    </source>
</evidence>
<dbReference type="PANTHER" id="PTHR33777:SF1">
    <property type="entry name" value="UPF0045 PROTEIN ECM15"/>
    <property type="match status" value="1"/>
</dbReference>
<dbReference type="EMBL" id="VTPS01000008">
    <property type="protein sequence ID" value="TZE82153.1"/>
    <property type="molecule type" value="Genomic_DNA"/>
</dbReference>
<gene>
    <name evidence="3" type="ORF">FWJ32_06590</name>
</gene>
<dbReference type="InterPro" id="IPR051614">
    <property type="entry name" value="UPF0045_domain"/>
</dbReference>